<reference evidence="1" key="1">
    <citation type="submission" date="2022-02" db="EMBL/GenBank/DDBJ databases">
        <authorList>
            <person name="Lee M."/>
            <person name="Kim S.-J."/>
            <person name="Jung M.-Y."/>
        </authorList>
    </citation>
    <scope>NUCLEOTIDE SEQUENCE</scope>
    <source>
        <strain evidence="1">JHP9</strain>
    </source>
</reference>
<evidence type="ECO:0000313" key="1">
    <source>
        <dbReference type="EMBL" id="MCL6424192.1"/>
    </source>
</evidence>
<organism evidence="1 2">
    <name type="scientific">Brachybacterium equifaecis</name>
    <dbReference type="NCBI Taxonomy" id="2910770"/>
    <lineage>
        <taxon>Bacteria</taxon>
        <taxon>Bacillati</taxon>
        <taxon>Actinomycetota</taxon>
        <taxon>Actinomycetes</taxon>
        <taxon>Micrococcales</taxon>
        <taxon>Dermabacteraceae</taxon>
        <taxon>Brachybacterium</taxon>
    </lineage>
</organism>
<dbReference type="Gene3D" id="1.10.4080.10">
    <property type="entry name" value="ADP-ribosylation/Crystallin J1"/>
    <property type="match status" value="1"/>
</dbReference>
<protein>
    <submittedName>
        <fullName evidence="1">ADP-ribosylglycohydrolase family protein</fullName>
    </submittedName>
</protein>
<accession>A0ABT0R2P1</accession>
<dbReference type="Pfam" id="PF03747">
    <property type="entry name" value="ADP_ribosyl_GH"/>
    <property type="match status" value="1"/>
</dbReference>
<dbReference type="SUPFAM" id="SSF101478">
    <property type="entry name" value="ADP-ribosylglycohydrolase"/>
    <property type="match status" value="1"/>
</dbReference>
<dbReference type="RefSeq" id="WP_249738273.1">
    <property type="nucleotide sequence ID" value="NZ_JAKNCJ010000009.1"/>
</dbReference>
<dbReference type="EMBL" id="JAKNCJ010000009">
    <property type="protein sequence ID" value="MCL6424192.1"/>
    <property type="molecule type" value="Genomic_DNA"/>
</dbReference>
<gene>
    <name evidence="1" type="ORF">Bequi_12525</name>
</gene>
<dbReference type="InterPro" id="IPR036705">
    <property type="entry name" value="Ribosyl_crysJ1_sf"/>
</dbReference>
<dbReference type="Proteomes" id="UP001203761">
    <property type="component" value="Unassembled WGS sequence"/>
</dbReference>
<evidence type="ECO:0000313" key="2">
    <source>
        <dbReference type="Proteomes" id="UP001203761"/>
    </source>
</evidence>
<proteinExistence type="predicted"/>
<name>A0ABT0R2P1_9MICO</name>
<comment type="caution">
    <text evidence="1">The sequence shown here is derived from an EMBL/GenBank/DDBJ whole genome shotgun (WGS) entry which is preliminary data.</text>
</comment>
<dbReference type="InterPro" id="IPR005502">
    <property type="entry name" value="Ribosyl_crysJ1"/>
</dbReference>
<sequence length="278" mass="29240">MNRLDQHRIDQHRLDLVRTVAAADALGAPYELGLHPGRELPLDTFAPGGERPRVRILGGEADYGTWTDDTQIVLMVLDALRRSPEDPVPAYRENLLAWRNGAFTAQGQRLDVGNQTSHAISRIARGEQVEPSTSSGNACLMVAIAVHASGAGAEHLEALVRTTHNGDKAAADASELFGILSAAGAGAPVPPVDPALFAQTPPSGFSEHTLIHARQRFHEAASFTEGIAAINAAGEDTDSIAAVFGALCAVAGGEAMAAPRGLLDELVGQELLERAARE</sequence>
<keyword evidence="2" id="KW-1185">Reference proteome</keyword>